<proteinExistence type="predicted"/>
<dbReference type="EMBL" id="CP114052">
    <property type="protein sequence ID" value="WAW15578.1"/>
    <property type="molecule type" value="Genomic_DNA"/>
</dbReference>
<evidence type="ECO:0000313" key="2">
    <source>
        <dbReference type="Proteomes" id="UP001164187"/>
    </source>
</evidence>
<protein>
    <submittedName>
        <fullName evidence="1">Uncharacterized protein</fullName>
    </submittedName>
</protein>
<organism evidence="1 2">
    <name type="scientific">Peptostreptococcus equinus</name>
    <dbReference type="NCBI Taxonomy" id="3003601"/>
    <lineage>
        <taxon>Bacteria</taxon>
        <taxon>Bacillati</taxon>
        <taxon>Bacillota</taxon>
        <taxon>Clostridia</taxon>
        <taxon>Peptostreptococcales</taxon>
        <taxon>Peptostreptococcaceae</taxon>
        <taxon>Peptostreptococcus</taxon>
    </lineage>
</organism>
<gene>
    <name evidence="1" type="ORF">O0R46_03800</name>
</gene>
<dbReference type="RefSeq" id="WP_269312252.1">
    <property type="nucleotide sequence ID" value="NZ_CP114052.1"/>
</dbReference>
<sequence length="42" mass="5125">MLVNDILNKDYKFCDFEERPKSVIYKEVDLDMLLEENEIEEN</sequence>
<keyword evidence="2" id="KW-1185">Reference proteome</keyword>
<reference evidence="1" key="1">
    <citation type="submission" date="2022-12" db="EMBL/GenBank/DDBJ databases">
        <title>Peptostreptococcus.</title>
        <authorList>
            <person name="Lee S.H."/>
        </authorList>
    </citation>
    <scope>NUCLEOTIDE SEQUENCE</scope>
    <source>
        <strain evidence="1">CBA3647</strain>
    </source>
</reference>
<dbReference type="Proteomes" id="UP001164187">
    <property type="component" value="Chromosome"/>
</dbReference>
<accession>A0ABY7JTU7</accession>
<name>A0ABY7JTU7_9FIRM</name>
<evidence type="ECO:0000313" key="1">
    <source>
        <dbReference type="EMBL" id="WAW15578.1"/>
    </source>
</evidence>